<proteinExistence type="predicted"/>
<evidence type="ECO:0000256" key="1">
    <source>
        <dbReference type="SAM" id="MobiDB-lite"/>
    </source>
</evidence>
<dbReference type="Proteomes" id="UP000735874">
    <property type="component" value="Unassembled WGS sequence"/>
</dbReference>
<dbReference type="AlphaFoldDB" id="A0A8T0YHK3"/>
<organism evidence="2 3">
    <name type="scientific">Phytophthora cactorum</name>
    <dbReference type="NCBI Taxonomy" id="29920"/>
    <lineage>
        <taxon>Eukaryota</taxon>
        <taxon>Sar</taxon>
        <taxon>Stramenopiles</taxon>
        <taxon>Oomycota</taxon>
        <taxon>Peronosporomycetes</taxon>
        <taxon>Peronosporales</taxon>
        <taxon>Peronosporaceae</taxon>
        <taxon>Phytophthora</taxon>
    </lineage>
</organism>
<protein>
    <submittedName>
        <fullName evidence="2">Uncharacterized protein</fullName>
    </submittedName>
</protein>
<comment type="caution">
    <text evidence="2">The sequence shown here is derived from an EMBL/GenBank/DDBJ whole genome shotgun (WGS) entry which is preliminary data.</text>
</comment>
<dbReference type="EMBL" id="RCMG01000948">
    <property type="protein sequence ID" value="KAG2841195.1"/>
    <property type="molecule type" value="Genomic_DNA"/>
</dbReference>
<evidence type="ECO:0000313" key="3">
    <source>
        <dbReference type="Proteomes" id="UP000735874"/>
    </source>
</evidence>
<gene>
    <name evidence="2" type="ORF">PC113_g19091</name>
</gene>
<name>A0A8T0YHK3_9STRA</name>
<evidence type="ECO:0000313" key="2">
    <source>
        <dbReference type="EMBL" id="KAG2841195.1"/>
    </source>
</evidence>
<accession>A0A8T0YHK3</accession>
<sequence length="48" mass="5216">MMTLVSFAAEKASREVLGDSVERNAAENQQSLDVASGAFRTSRGNREQ</sequence>
<feature type="region of interest" description="Disordered" evidence="1">
    <location>
        <begin position="21"/>
        <end position="48"/>
    </location>
</feature>
<reference evidence="2" key="1">
    <citation type="submission" date="2018-10" db="EMBL/GenBank/DDBJ databases">
        <title>Effector identification in a new, highly contiguous assembly of the strawberry crown rot pathogen Phytophthora cactorum.</title>
        <authorList>
            <person name="Armitage A.D."/>
            <person name="Nellist C.F."/>
            <person name="Bates H."/>
            <person name="Vickerstaff R.J."/>
            <person name="Harrison R.J."/>
        </authorList>
    </citation>
    <scope>NUCLEOTIDE SEQUENCE</scope>
    <source>
        <strain evidence="2">15-7</strain>
    </source>
</reference>